<keyword evidence="3" id="KW-0732">Signal</keyword>
<evidence type="ECO:0000256" key="12">
    <source>
        <dbReference type="ARBA" id="ARBA00038448"/>
    </source>
</evidence>
<keyword evidence="5" id="KW-0770">Synapse</keyword>
<dbReference type="PANTHER" id="PTHR31774">
    <property type="entry name" value="PROTEIN SHISA-9-RELATED"/>
    <property type="match status" value="1"/>
</dbReference>
<evidence type="ECO:0000256" key="13">
    <source>
        <dbReference type="SAM" id="MobiDB-lite"/>
    </source>
</evidence>
<evidence type="ECO:0000256" key="2">
    <source>
        <dbReference type="ARBA" id="ARBA00022692"/>
    </source>
</evidence>
<evidence type="ECO:0000256" key="11">
    <source>
        <dbReference type="ARBA" id="ARBA00037492"/>
    </source>
</evidence>
<dbReference type="GO" id="GO:0032281">
    <property type="term" value="C:AMPA glutamate receptor complex"/>
    <property type="evidence" value="ECO:0007669"/>
    <property type="project" value="TreeGrafter"/>
</dbReference>
<evidence type="ECO:0000313" key="17">
    <source>
        <dbReference type="Proteomes" id="UP000438429"/>
    </source>
</evidence>
<keyword evidence="2 14" id="KW-0812">Transmembrane</keyword>
<keyword evidence="8" id="KW-0628">Postsynaptic cell membrane</keyword>
<proteinExistence type="inferred from homology"/>
<dbReference type="GO" id="GO:0048172">
    <property type="term" value="P:regulation of short-term neuronal synaptic plasticity"/>
    <property type="evidence" value="ECO:0007669"/>
    <property type="project" value="TreeGrafter"/>
</dbReference>
<dbReference type="InterPro" id="IPR026910">
    <property type="entry name" value="Shisa"/>
</dbReference>
<dbReference type="GO" id="GO:0032591">
    <property type="term" value="C:dendritic spine membrane"/>
    <property type="evidence" value="ECO:0007669"/>
    <property type="project" value="UniProtKB-SubCell"/>
</dbReference>
<feature type="transmembrane region" description="Helical" evidence="14">
    <location>
        <begin position="230"/>
        <end position="253"/>
    </location>
</feature>
<evidence type="ECO:0000256" key="3">
    <source>
        <dbReference type="ARBA" id="ARBA00022729"/>
    </source>
</evidence>
<sequence>MSSYIKITAAENNEQFIRYQENLDMKRNRRDESVKNVMNREVRACAALLRTAVGIGLIPFTHGCGSSSPREMPPGLRERVGAPRAEYKVSTMRGTGLLLGYLLAKVAVCAAEGGEPARGAAAADDDFMIMTPFNESTGAGSAATEGPHTEDKCRGYYDVMGQWDPPFVCRTGSYLYCCGTCGFRFCCAFKSSRLDQTNCKNYDTPPWMMTGKPPPKVDVALESAKDKTNLIVYVICGVVAIIALVGIFTKLGLEKTQRPHRDNMSRALAHVIRHPASEHTDDIGLGHHYENIQTRVTVNSLHSSQMNNIVQTSTLIAQPYPPVGQITSPYEQQKPVKDLNKYATLKAVENANDGFYSNRRQLIEMTSKGSLPMEAVDMEPEPSNPYSPPRQLSAKQNEHKYKSPKSHSSHSLIYCSSTVASPAILRSWDGKDASGLRQSYGPKKLCIVEKELHTTRYMPPQPYFVTNSKTEVTV</sequence>
<dbReference type="InterPro" id="IPR053891">
    <property type="entry name" value="Shisa_N"/>
</dbReference>
<evidence type="ECO:0000313" key="16">
    <source>
        <dbReference type="EMBL" id="KAF0032876.1"/>
    </source>
</evidence>
<evidence type="ECO:0000256" key="14">
    <source>
        <dbReference type="SAM" id="Phobius"/>
    </source>
</evidence>
<protein>
    <recommendedName>
        <fullName evidence="15">Shisa N-terminal domain-containing protein</fullName>
    </recommendedName>
</protein>
<dbReference type="Proteomes" id="UP000438429">
    <property type="component" value="Unassembled WGS sequence"/>
</dbReference>
<evidence type="ECO:0000256" key="10">
    <source>
        <dbReference type="ARBA" id="ARBA00029429"/>
    </source>
</evidence>
<evidence type="ECO:0000259" key="15">
    <source>
        <dbReference type="Pfam" id="PF13908"/>
    </source>
</evidence>
<evidence type="ECO:0000256" key="4">
    <source>
        <dbReference type="ARBA" id="ARBA00022989"/>
    </source>
</evidence>
<gene>
    <name evidence="16" type="ORF">F2P81_015166</name>
</gene>
<feature type="region of interest" description="Disordered" evidence="13">
    <location>
        <begin position="374"/>
        <end position="409"/>
    </location>
</feature>
<feature type="domain" description="Shisa N-terminal" evidence="15">
    <location>
        <begin position="151"/>
        <end position="201"/>
    </location>
</feature>
<evidence type="ECO:0000256" key="1">
    <source>
        <dbReference type="ARBA" id="ARBA00022475"/>
    </source>
</evidence>
<organism evidence="16 17">
    <name type="scientific">Scophthalmus maximus</name>
    <name type="common">Turbot</name>
    <name type="synonym">Psetta maxima</name>
    <dbReference type="NCBI Taxonomy" id="52904"/>
    <lineage>
        <taxon>Eukaryota</taxon>
        <taxon>Metazoa</taxon>
        <taxon>Chordata</taxon>
        <taxon>Craniata</taxon>
        <taxon>Vertebrata</taxon>
        <taxon>Euteleostomi</taxon>
        <taxon>Actinopterygii</taxon>
        <taxon>Neopterygii</taxon>
        <taxon>Teleostei</taxon>
        <taxon>Neoteleostei</taxon>
        <taxon>Acanthomorphata</taxon>
        <taxon>Carangaria</taxon>
        <taxon>Pleuronectiformes</taxon>
        <taxon>Pleuronectoidei</taxon>
        <taxon>Scophthalmidae</taxon>
        <taxon>Scophthalmus</taxon>
    </lineage>
</organism>
<comment type="similarity">
    <text evidence="12">Belongs to the shisa family. SHISA9 subfamily.</text>
</comment>
<dbReference type="Pfam" id="PF13908">
    <property type="entry name" value="Shisa_N"/>
    <property type="match status" value="1"/>
</dbReference>
<comment type="subcellular location">
    <subcellularLocation>
        <location evidence="10">Cell projection</location>
        <location evidence="10">Dendritic spine membrane</location>
        <topology evidence="10">Single-pass type I membrane protein</topology>
    </subcellularLocation>
</comment>
<keyword evidence="9" id="KW-0966">Cell projection</keyword>
<keyword evidence="6 14" id="KW-0472">Membrane</keyword>
<accession>A0A6A4SCK8</accession>
<dbReference type="GO" id="GO:0014069">
    <property type="term" value="C:postsynaptic density"/>
    <property type="evidence" value="ECO:0007669"/>
    <property type="project" value="TreeGrafter"/>
</dbReference>
<reference evidence="16 17" key="1">
    <citation type="submission" date="2019-06" db="EMBL/GenBank/DDBJ databases">
        <title>Draft genomes of female and male turbot (Scophthalmus maximus).</title>
        <authorList>
            <person name="Xu H."/>
            <person name="Xu X.-W."/>
            <person name="Shao C."/>
            <person name="Chen S."/>
        </authorList>
    </citation>
    <scope>NUCLEOTIDE SEQUENCE [LARGE SCALE GENOMIC DNA]</scope>
    <source>
        <strain evidence="16">Ysfricsl-2016a</strain>
        <tissue evidence="16">Blood</tissue>
    </source>
</reference>
<dbReference type="AlphaFoldDB" id="A0A6A4SCK8"/>
<comment type="function">
    <text evidence="11">Regulator of short-term neuronal synaptic plasticity in the dentate gyrus. Associates with AMPA receptors (ionotropic glutamate receptors) in synaptic spines and promotes AMPA receptor desensitization at excitatory synapses.</text>
</comment>
<comment type="caution">
    <text evidence="16">The sequence shown here is derived from an EMBL/GenBank/DDBJ whole genome shotgun (WGS) entry which is preliminary data.</text>
</comment>
<dbReference type="PANTHER" id="PTHR31774:SF1">
    <property type="entry name" value="PROTEIN SHISA-9"/>
    <property type="match status" value="1"/>
</dbReference>
<evidence type="ECO:0000256" key="5">
    <source>
        <dbReference type="ARBA" id="ARBA00023018"/>
    </source>
</evidence>
<keyword evidence="7" id="KW-0325">Glycoprotein</keyword>
<evidence type="ECO:0000256" key="6">
    <source>
        <dbReference type="ARBA" id="ARBA00023136"/>
    </source>
</evidence>
<dbReference type="EMBL" id="VEVO01000013">
    <property type="protein sequence ID" value="KAF0032876.1"/>
    <property type="molecule type" value="Genomic_DNA"/>
</dbReference>
<name>A0A6A4SCK8_SCOMX</name>
<keyword evidence="1" id="KW-1003">Cell membrane</keyword>
<evidence type="ECO:0000256" key="9">
    <source>
        <dbReference type="ARBA" id="ARBA00023273"/>
    </source>
</evidence>
<evidence type="ECO:0000256" key="8">
    <source>
        <dbReference type="ARBA" id="ARBA00023257"/>
    </source>
</evidence>
<evidence type="ECO:0000256" key="7">
    <source>
        <dbReference type="ARBA" id="ARBA00023180"/>
    </source>
</evidence>
<dbReference type="GO" id="GO:0045211">
    <property type="term" value="C:postsynaptic membrane"/>
    <property type="evidence" value="ECO:0007669"/>
    <property type="project" value="TreeGrafter"/>
</dbReference>
<keyword evidence="4 14" id="KW-1133">Transmembrane helix</keyword>